<dbReference type="SMART" id="SM00913">
    <property type="entry name" value="IBN_N"/>
    <property type="match status" value="1"/>
</dbReference>
<evidence type="ECO:0000256" key="2">
    <source>
        <dbReference type="ARBA" id="ARBA00004496"/>
    </source>
</evidence>
<protein>
    <recommendedName>
        <fullName evidence="4">Exportin-2</fullName>
    </recommendedName>
    <alternativeName>
        <fullName evidence="9">Importin-alpha re-exporter</fullName>
    </alternativeName>
</protein>
<dbReference type="InterPro" id="IPR016024">
    <property type="entry name" value="ARM-type_fold"/>
</dbReference>
<dbReference type="InterPro" id="IPR013713">
    <property type="entry name" value="XPO2_central"/>
</dbReference>
<evidence type="ECO:0000313" key="12">
    <source>
        <dbReference type="Proteomes" id="UP000827092"/>
    </source>
</evidence>
<dbReference type="EMBL" id="JAFNEN010000135">
    <property type="protein sequence ID" value="KAG8192798.1"/>
    <property type="molecule type" value="Genomic_DNA"/>
</dbReference>
<organism evidence="11 12">
    <name type="scientific">Oedothorax gibbosus</name>
    <dbReference type="NCBI Taxonomy" id="931172"/>
    <lineage>
        <taxon>Eukaryota</taxon>
        <taxon>Metazoa</taxon>
        <taxon>Ecdysozoa</taxon>
        <taxon>Arthropoda</taxon>
        <taxon>Chelicerata</taxon>
        <taxon>Arachnida</taxon>
        <taxon>Araneae</taxon>
        <taxon>Araneomorphae</taxon>
        <taxon>Entelegynae</taxon>
        <taxon>Araneoidea</taxon>
        <taxon>Linyphiidae</taxon>
        <taxon>Erigoninae</taxon>
        <taxon>Oedothorax</taxon>
    </lineage>
</organism>
<dbReference type="PANTHER" id="PTHR10997:SF8">
    <property type="entry name" value="EXPORTIN-2"/>
    <property type="match status" value="1"/>
</dbReference>
<proteinExistence type="inferred from homology"/>
<evidence type="ECO:0000259" key="10">
    <source>
        <dbReference type="PROSITE" id="PS50166"/>
    </source>
</evidence>
<dbReference type="PROSITE" id="PS50166">
    <property type="entry name" value="IMPORTIN_B_NT"/>
    <property type="match status" value="1"/>
</dbReference>
<gene>
    <name evidence="11" type="ORF">JTE90_019116</name>
</gene>
<comment type="caution">
    <text evidence="11">The sequence shown here is derived from an EMBL/GenBank/DDBJ whole genome shotgun (WGS) entry which is preliminary data.</text>
</comment>
<comment type="subcellular location">
    <subcellularLocation>
        <location evidence="2">Cytoplasm</location>
    </subcellularLocation>
    <subcellularLocation>
        <location evidence="1">Nucleus</location>
    </subcellularLocation>
</comment>
<evidence type="ECO:0000256" key="4">
    <source>
        <dbReference type="ARBA" id="ARBA00018945"/>
    </source>
</evidence>
<dbReference type="Proteomes" id="UP000827092">
    <property type="component" value="Unassembled WGS sequence"/>
</dbReference>
<dbReference type="InterPro" id="IPR005043">
    <property type="entry name" value="XPO2_C"/>
</dbReference>
<evidence type="ECO:0000256" key="1">
    <source>
        <dbReference type="ARBA" id="ARBA00004123"/>
    </source>
</evidence>
<keyword evidence="5" id="KW-0813">Transport</keyword>
<dbReference type="Pfam" id="PF03378">
    <property type="entry name" value="CAS_CSE1"/>
    <property type="match status" value="1"/>
</dbReference>
<dbReference type="GO" id="GO:0005635">
    <property type="term" value="C:nuclear envelope"/>
    <property type="evidence" value="ECO:0007669"/>
    <property type="project" value="TreeGrafter"/>
</dbReference>
<dbReference type="InterPro" id="IPR001494">
    <property type="entry name" value="Importin-beta_N"/>
</dbReference>
<dbReference type="GO" id="GO:0005049">
    <property type="term" value="F:nuclear export signal receptor activity"/>
    <property type="evidence" value="ECO:0007669"/>
    <property type="project" value="TreeGrafter"/>
</dbReference>
<dbReference type="GO" id="GO:0006611">
    <property type="term" value="P:protein export from nucleus"/>
    <property type="evidence" value="ECO:0007669"/>
    <property type="project" value="TreeGrafter"/>
</dbReference>
<keyword evidence="7" id="KW-0653">Protein transport</keyword>
<evidence type="ECO:0000313" key="11">
    <source>
        <dbReference type="EMBL" id="KAG8192798.1"/>
    </source>
</evidence>
<reference evidence="11 12" key="1">
    <citation type="journal article" date="2022" name="Nat. Ecol. Evol.">
        <title>A masculinizing supergene underlies an exaggerated male reproductive morph in a spider.</title>
        <authorList>
            <person name="Hendrickx F."/>
            <person name="De Corte Z."/>
            <person name="Sonet G."/>
            <person name="Van Belleghem S.M."/>
            <person name="Kostlbacher S."/>
            <person name="Vangestel C."/>
        </authorList>
    </citation>
    <scope>NUCLEOTIDE SEQUENCE [LARGE SCALE GENOMIC DNA]</scope>
    <source>
        <strain evidence="11">W744_W776</strain>
    </source>
</reference>
<evidence type="ECO:0000256" key="8">
    <source>
        <dbReference type="ARBA" id="ARBA00023242"/>
    </source>
</evidence>
<accession>A0AAV6VAM5</accession>
<dbReference type="InterPro" id="IPR011989">
    <property type="entry name" value="ARM-like"/>
</dbReference>
<dbReference type="GO" id="GO:0006606">
    <property type="term" value="P:protein import into nucleus"/>
    <property type="evidence" value="ECO:0007669"/>
    <property type="project" value="TreeGrafter"/>
</dbReference>
<evidence type="ECO:0000256" key="5">
    <source>
        <dbReference type="ARBA" id="ARBA00022448"/>
    </source>
</evidence>
<dbReference type="PANTHER" id="PTHR10997">
    <property type="entry name" value="IMPORTIN-7, 8, 11"/>
    <property type="match status" value="1"/>
</dbReference>
<sequence length="921" mass="104913">MEVTDNNLQTLVGYLQQTLSPDPNVRRPAEKFLESVEANQNYPVLLLTLVDKKDVDMTIRVASAIVFKNYVKRNWKLSEDDVSRIHDSDREAIKRLVVGLMLHSPHPVQRQLSDAVTVIGREDFPEKWPNLIQEMLNYFKEANFHVINGVLHTAHSLFKRYRYEFKSQTLWIEIKFVLDNFAKPLTDLMVDTMALAELHATLPDGLKVLLGSIVLITKIFYSLNFQDIPEFFEDNIKTWMKFFLDLLNKDYPVLKTGDDEEAGLLEELKSQICENIGLYAQKYSEEFAEFMPDFVTAVWSLLTTVGQQVKYDMLVSNAIHFLSSVAERPTFKHLFEAPDVLSSICEKVIIPNMEFRDCDEELFEDNPEEYIRRDIEGSDMDTRRRAACDLVKALAKHFEASITTVFSNYVTAMLQNYEKDPNTYWKSKDAAIYLVTSITVKGQTARLPRELVLATLPVVINLLHSKSIVVHTYAAHAIERVFTMKAEGGGACFKSTDIRPIADGLLNNLFASLEHPGSAENEYVMKAIMRSFSALQEEVLPYLAILIPKLTAKLTLVSKNPSKPHFNHYLFESLSLAVRIVCRTNRAAVLQFEEALFPVFENILQQDIQEFVPYVFQLLSLFLEFQESPVPNHYMALFPCLLSPVLWERTGNIPALSRLMQAFIEKGANQIVEAQRLNGVLGIFQKLLSSKSNDHEGFFILQRLVEHVQPGTLNEYLKHIFVLLFSRLQSSKTTKYIKSLLSFFFFFCFKYGPQSLISLVDNIQPKMFGMVIERLIIPDLQKVSGNIERKICSVGMIKLLTECPEVIEGGYSHFWGPILQTLIGLFELPEDDSVPEDEHFIEVDETPGYESAFCQLVFAGKSEHDPIQGHVPDPRRHLAQCLQKLSVQHPSKLPALISATLAPQAADHLSKYLMAANVSLS</sequence>
<dbReference type="Pfam" id="PF03810">
    <property type="entry name" value="IBN_N"/>
    <property type="match status" value="1"/>
</dbReference>
<dbReference type="GO" id="GO:0031267">
    <property type="term" value="F:small GTPase binding"/>
    <property type="evidence" value="ECO:0007669"/>
    <property type="project" value="InterPro"/>
</dbReference>
<evidence type="ECO:0000256" key="9">
    <source>
        <dbReference type="ARBA" id="ARBA00030693"/>
    </source>
</evidence>
<keyword evidence="8" id="KW-0539">Nucleus</keyword>
<feature type="domain" description="Importin N-terminal" evidence="10">
    <location>
        <begin position="29"/>
        <end position="103"/>
    </location>
</feature>
<dbReference type="SUPFAM" id="SSF48371">
    <property type="entry name" value="ARM repeat"/>
    <property type="match status" value="1"/>
</dbReference>
<dbReference type="Pfam" id="PF08506">
    <property type="entry name" value="Cse1"/>
    <property type="match status" value="1"/>
</dbReference>
<dbReference type="AlphaFoldDB" id="A0AAV6VAM5"/>
<evidence type="ECO:0000256" key="7">
    <source>
        <dbReference type="ARBA" id="ARBA00022927"/>
    </source>
</evidence>
<comment type="similarity">
    <text evidence="3">Belongs to the XPO2/CSE1 family.</text>
</comment>
<keyword evidence="12" id="KW-1185">Reference proteome</keyword>
<name>A0AAV6VAM5_9ARAC</name>
<dbReference type="Gene3D" id="1.25.10.10">
    <property type="entry name" value="Leucine-rich Repeat Variant"/>
    <property type="match status" value="1"/>
</dbReference>
<evidence type="ECO:0000256" key="6">
    <source>
        <dbReference type="ARBA" id="ARBA00022490"/>
    </source>
</evidence>
<evidence type="ECO:0000256" key="3">
    <source>
        <dbReference type="ARBA" id="ARBA00008669"/>
    </source>
</evidence>
<keyword evidence="6" id="KW-0963">Cytoplasm</keyword>
<dbReference type="GO" id="GO:0005829">
    <property type="term" value="C:cytosol"/>
    <property type="evidence" value="ECO:0007669"/>
    <property type="project" value="TreeGrafter"/>
</dbReference>